<evidence type="ECO:0000313" key="5">
    <source>
        <dbReference type="Proteomes" id="UP000008555"/>
    </source>
</evidence>
<evidence type="ECO:0000259" key="2">
    <source>
        <dbReference type="PROSITE" id="PS50404"/>
    </source>
</evidence>
<dbReference type="InterPro" id="IPR040079">
    <property type="entry name" value="Glutathione_S-Trfase"/>
</dbReference>
<dbReference type="RefSeq" id="WP_011996494.1">
    <property type="nucleotide sequence ID" value="NC_009727.1"/>
</dbReference>
<dbReference type="SUPFAM" id="SSF47616">
    <property type="entry name" value="GST C-terminal domain-like"/>
    <property type="match status" value="1"/>
</dbReference>
<dbReference type="Gene3D" id="1.20.1050.10">
    <property type="match status" value="1"/>
</dbReference>
<dbReference type="Pfam" id="PF00043">
    <property type="entry name" value="GST_C"/>
    <property type="match status" value="1"/>
</dbReference>
<dbReference type="InterPro" id="IPR036282">
    <property type="entry name" value="Glutathione-S-Trfase_C_sf"/>
</dbReference>
<feature type="domain" description="GST N-terminal" evidence="2">
    <location>
        <begin position="16"/>
        <end position="94"/>
    </location>
</feature>
<dbReference type="Pfam" id="PF02798">
    <property type="entry name" value="GST_N"/>
    <property type="match status" value="1"/>
</dbReference>
<dbReference type="InterPro" id="IPR036249">
    <property type="entry name" value="Thioredoxin-like_sf"/>
</dbReference>
<protein>
    <submittedName>
        <fullName evidence="4">Stringent starvation protein A</fullName>
    </submittedName>
</protein>
<dbReference type="KEGG" id="cbd:CBUD_0254"/>
<dbReference type="AlphaFoldDB" id="A9KBY2"/>
<gene>
    <name evidence="4" type="primary">sspA</name>
    <name evidence="4" type="ordered locus">CBUD_0254</name>
</gene>
<dbReference type="HOGENOM" id="CLU_011226_9_3_6"/>
<dbReference type="Proteomes" id="UP000008555">
    <property type="component" value="Chromosome"/>
</dbReference>
<dbReference type="PROSITE" id="PS50404">
    <property type="entry name" value="GST_NTER"/>
    <property type="match status" value="1"/>
</dbReference>
<dbReference type="InterPro" id="IPR010987">
    <property type="entry name" value="Glutathione-S-Trfase_C-like"/>
</dbReference>
<dbReference type="SFLD" id="SFLDG00358">
    <property type="entry name" value="Main_(cytGST)"/>
    <property type="match status" value="1"/>
</dbReference>
<dbReference type="InterPro" id="IPR034341">
    <property type="entry name" value="SspA_N"/>
</dbReference>
<reference evidence="4 5" key="1">
    <citation type="journal article" date="2009" name="Infect. Immun.">
        <title>Comparative genomics reveal extensive transposon-mediated genomic plasticity and diversity among potential effector proteins within the genus Coxiella.</title>
        <authorList>
            <person name="Beare P.A."/>
            <person name="Unsworth N."/>
            <person name="Andoh M."/>
            <person name="Voth D.E."/>
            <person name="Omsland A."/>
            <person name="Gilk S.D."/>
            <person name="Williams K.P."/>
            <person name="Sobral B.W."/>
            <person name="Kupko J.J.III."/>
            <person name="Porcella S.F."/>
            <person name="Samuel J.E."/>
            <person name="Heinzen R.A."/>
        </authorList>
    </citation>
    <scope>NUCLEOTIDE SEQUENCE [LARGE SCALE GENOMIC DNA]</scope>
    <source>
        <strain evidence="4 5">Dugway 5J108-111</strain>
    </source>
</reference>
<accession>A9KBY2</accession>
<sequence length="220" mass="25591">MTVVTYKLGITVLKRSIMTLYSGPLDIYSHQVRIVLAEKGVTVDIHNVDANHPSEDLIELNPYATLPTLVDRDLVLFESRVIMEYLDERFPHPPLLPVYPVARSRCRLLMYRIERNFYHSMKIIEEGTPKQAETEREFLTKELIELDPVFGEKTYFMNDDFTLVDCVMAPLLWRLPHLGVHVPPRAAKSMYKYKKLIFERESFKASLSESESELREVDGI</sequence>
<organism evidence="4 5">
    <name type="scientific">Coxiella burnetii (strain Dugway 5J108-111)</name>
    <dbReference type="NCBI Taxonomy" id="434922"/>
    <lineage>
        <taxon>Bacteria</taxon>
        <taxon>Pseudomonadati</taxon>
        <taxon>Pseudomonadota</taxon>
        <taxon>Gammaproteobacteria</taxon>
        <taxon>Legionellales</taxon>
        <taxon>Coxiellaceae</taxon>
        <taxon>Coxiella</taxon>
    </lineage>
</organism>
<evidence type="ECO:0000256" key="1">
    <source>
        <dbReference type="ARBA" id="ARBA00009929"/>
    </source>
</evidence>
<name>A9KBY2_COXBN</name>
<dbReference type="GO" id="GO:0005737">
    <property type="term" value="C:cytoplasm"/>
    <property type="evidence" value="ECO:0007669"/>
    <property type="project" value="TreeGrafter"/>
</dbReference>
<feature type="domain" description="GST C-terminal" evidence="3">
    <location>
        <begin position="99"/>
        <end position="214"/>
    </location>
</feature>
<dbReference type="InterPro" id="IPR050983">
    <property type="entry name" value="GST_Omega/HSP26"/>
</dbReference>
<dbReference type="InterPro" id="IPR004045">
    <property type="entry name" value="Glutathione_S-Trfase_N"/>
</dbReference>
<dbReference type="Gene3D" id="3.40.30.10">
    <property type="entry name" value="Glutaredoxin"/>
    <property type="match status" value="1"/>
</dbReference>
<dbReference type="PANTHER" id="PTHR43968">
    <property type="match status" value="1"/>
</dbReference>
<evidence type="ECO:0000313" key="4">
    <source>
        <dbReference type="EMBL" id="ABS78097.2"/>
    </source>
</evidence>
<evidence type="ECO:0000259" key="3">
    <source>
        <dbReference type="PROSITE" id="PS50405"/>
    </source>
</evidence>
<dbReference type="EMBL" id="CP000733">
    <property type="protein sequence ID" value="ABS78097.2"/>
    <property type="molecule type" value="Genomic_DNA"/>
</dbReference>
<comment type="similarity">
    <text evidence="1">Belongs to the GST superfamily. HSP26 family.</text>
</comment>
<dbReference type="CDD" id="cd03059">
    <property type="entry name" value="GST_N_SspA"/>
    <property type="match status" value="1"/>
</dbReference>
<dbReference type="InterPro" id="IPR004046">
    <property type="entry name" value="GST_C"/>
</dbReference>
<dbReference type="PROSITE" id="PS50405">
    <property type="entry name" value="GST_CTER"/>
    <property type="match status" value="1"/>
</dbReference>
<dbReference type="PANTHER" id="PTHR43968:SF6">
    <property type="entry name" value="GLUTATHIONE S-TRANSFERASE OMEGA"/>
    <property type="match status" value="1"/>
</dbReference>
<dbReference type="SFLD" id="SFLDS00019">
    <property type="entry name" value="Glutathione_Transferase_(cytos"/>
    <property type="match status" value="1"/>
</dbReference>
<proteinExistence type="inferred from homology"/>
<dbReference type="SUPFAM" id="SSF52833">
    <property type="entry name" value="Thioredoxin-like"/>
    <property type="match status" value="1"/>
</dbReference>